<evidence type="ECO:0000256" key="4">
    <source>
        <dbReference type="ARBA" id="ARBA00022475"/>
    </source>
</evidence>
<keyword evidence="3 9" id="KW-0813">Transport</keyword>
<dbReference type="PROSITE" id="PS51012">
    <property type="entry name" value="ABC_TM2"/>
    <property type="match status" value="1"/>
</dbReference>
<gene>
    <name evidence="11" type="primary">yadH</name>
    <name evidence="11" type="ORF">NCTC11343_03620</name>
</gene>
<evidence type="ECO:0000256" key="5">
    <source>
        <dbReference type="ARBA" id="ARBA00022519"/>
    </source>
</evidence>
<dbReference type="GeneID" id="97183469"/>
<dbReference type="PANTHER" id="PTHR30413:SF8">
    <property type="entry name" value="TRANSPORT PERMEASE PROTEIN"/>
    <property type="match status" value="1"/>
</dbReference>
<feature type="transmembrane region" description="Helical" evidence="9">
    <location>
        <begin position="260"/>
        <end position="279"/>
    </location>
</feature>
<dbReference type="InterPro" id="IPR013525">
    <property type="entry name" value="ABC2_TM"/>
</dbReference>
<dbReference type="GO" id="GO:0043190">
    <property type="term" value="C:ATP-binding cassette (ABC) transporter complex"/>
    <property type="evidence" value="ECO:0007669"/>
    <property type="project" value="InterPro"/>
</dbReference>
<evidence type="ECO:0000256" key="8">
    <source>
        <dbReference type="ARBA" id="ARBA00023136"/>
    </source>
</evidence>
<dbReference type="GO" id="GO:0140359">
    <property type="term" value="F:ABC-type transporter activity"/>
    <property type="evidence" value="ECO:0007669"/>
    <property type="project" value="InterPro"/>
</dbReference>
<evidence type="ECO:0000256" key="6">
    <source>
        <dbReference type="ARBA" id="ARBA00022692"/>
    </source>
</evidence>
<keyword evidence="8 9" id="KW-0472">Membrane</keyword>
<evidence type="ECO:0000256" key="3">
    <source>
        <dbReference type="ARBA" id="ARBA00022448"/>
    </source>
</evidence>
<feature type="domain" description="ABC transmembrane type-2" evidence="10">
    <location>
        <begin position="58"/>
        <end position="282"/>
    </location>
</feature>
<dbReference type="EMBL" id="UAUU01000009">
    <property type="protein sequence ID" value="SPZ88654.1"/>
    <property type="molecule type" value="Genomic_DNA"/>
</dbReference>
<keyword evidence="7 9" id="KW-1133">Transmembrane helix</keyword>
<feature type="transmembrane region" description="Helical" evidence="9">
    <location>
        <begin position="61"/>
        <end position="81"/>
    </location>
</feature>
<keyword evidence="4 9" id="KW-1003">Cell membrane</keyword>
<evidence type="ECO:0000259" key="10">
    <source>
        <dbReference type="PROSITE" id="PS51012"/>
    </source>
</evidence>
<evidence type="ECO:0000313" key="11">
    <source>
        <dbReference type="EMBL" id="SPZ88654.1"/>
    </source>
</evidence>
<evidence type="ECO:0000256" key="9">
    <source>
        <dbReference type="RuleBase" id="RU361157"/>
    </source>
</evidence>
<evidence type="ECO:0000313" key="12">
    <source>
        <dbReference type="Proteomes" id="UP000251241"/>
    </source>
</evidence>
<accession>A0A2X2J4T5</accession>
<protein>
    <recommendedName>
        <fullName evidence="9">Transport permease protein</fullName>
    </recommendedName>
</protein>
<keyword evidence="5" id="KW-0997">Cell inner membrane</keyword>
<evidence type="ECO:0000256" key="1">
    <source>
        <dbReference type="ARBA" id="ARBA00004429"/>
    </source>
</evidence>
<dbReference type="InterPro" id="IPR000412">
    <property type="entry name" value="ABC_2_transport"/>
</dbReference>
<proteinExistence type="inferred from homology"/>
<feature type="transmembrane region" description="Helical" evidence="9">
    <location>
        <begin position="135"/>
        <end position="157"/>
    </location>
</feature>
<keyword evidence="6 9" id="KW-0812">Transmembrane</keyword>
<dbReference type="PANTHER" id="PTHR30413">
    <property type="entry name" value="INNER MEMBRANE TRANSPORT PERMEASE"/>
    <property type="match status" value="1"/>
</dbReference>
<evidence type="ECO:0000256" key="2">
    <source>
        <dbReference type="ARBA" id="ARBA00007783"/>
    </source>
</evidence>
<dbReference type="AlphaFoldDB" id="A0A2X2J4T5"/>
<organism evidence="11 12">
    <name type="scientific">Sphingobacterium multivorum</name>
    <dbReference type="NCBI Taxonomy" id="28454"/>
    <lineage>
        <taxon>Bacteria</taxon>
        <taxon>Pseudomonadati</taxon>
        <taxon>Bacteroidota</taxon>
        <taxon>Sphingobacteriia</taxon>
        <taxon>Sphingobacteriales</taxon>
        <taxon>Sphingobacteriaceae</taxon>
        <taxon>Sphingobacterium</taxon>
    </lineage>
</organism>
<feature type="transmembrane region" description="Helical" evidence="9">
    <location>
        <begin position="204"/>
        <end position="223"/>
    </location>
</feature>
<dbReference type="InterPro" id="IPR047817">
    <property type="entry name" value="ABC2_TM_bact-type"/>
</dbReference>
<dbReference type="GO" id="GO:0015920">
    <property type="term" value="P:lipopolysaccharide transport"/>
    <property type="evidence" value="ECO:0007669"/>
    <property type="project" value="TreeGrafter"/>
</dbReference>
<name>A0A2X2J4T5_SPHMU</name>
<feature type="transmembrane region" description="Helical" evidence="9">
    <location>
        <begin position="169"/>
        <end position="192"/>
    </location>
</feature>
<dbReference type="RefSeq" id="WP_112375414.1">
    <property type="nucleotide sequence ID" value="NZ_CP069793.1"/>
</dbReference>
<comment type="similarity">
    <text evidence="2 9">Belongs to the ABC-2 integral membrane protein family.</text>
</comment>
<sequence>MEDIKQEDQKIERGYWTEIIEPQSSLLNLNLREVWRYRDLLILLVKRDFVTYFKQTVLGPIWFFVNPIFTTLMYTLVFGNIAGLSTDGSPQIAFYLSGVVLWNYFSTSLNQTATVFTVNATIFGKVYFPRLVMPLAIVTSNLMQFGVQFSLFIAIVIYYSFLGQLHPNIWILFTPILIVLMASFALGVGMIFSSMTTKYKDMTMLLTFGVQLFMYATPVIYPVSSISAQYRSYIELNPLTAIVECFRYAYLGVGDFNGYMMLYSAVVIAILLAIGTLVFNRVQKGFMDTI</sequence>
<evidence type="ECO:0000256" key="7">
    <source>
        <dbReference type="ARBA" id="ARBA00022989"/>
    </source>
</evidence>
<dbReference type="Proteomes" id="UP000251241">
    <property type="component" value="Unassembled WGS sequence"/>
</dbReference>
<feature type="transmembrane region" description="Helical" evidence="9">
    <location>
        <begin position="101"/>
        <end position="123"/>
    </location>
</feature>
<dbReference type="PRINTS" id="PR00164">
    <property type="entry name" value="ABC2TRNSPORT"/>
</dbReference>
<reference evidence="11 12" key="1">
    <citation type="submission" date="2018-06" db="EMBL/GenBank/DDBJ databases">
        <authorList>
            <consortium name="Pathogen Informatics"/>
            <person name="Doyle S."/>
        </authorList>
    </citation>
    <scope>NUCLEOTIDE SEQUENCE [LARGE SCALE GENOMIC DNA]</scope>
    <source>
        <strain evidence="11 12">NCTC11343</strain>
    </source>
</reference>
<dbReference type="Pfam" id="PF01061">
    <property type="entry name" value="ABC2_membrane"/>
    <property type="match status" value="1"/>
</dbReference>
<comment type="subcellular location">
    <subcellularLocation>
        <location evidence="1">Cell inner membrane</location>
        <topology evidence="1">Multi-pass membrane protein</topology>
    </subcellularLocation>
    <subcellularLocation>
        <location evidence="9">Cell membrane</location>
        <topology evidence="9">Multi-pass membrane protein</topology>
    </subcellularLocation>
</comment>